<evidence type="ECO:0000256" key="5">
    <source>
        <dbReference type="ARBA" id="ARBA00018679"/>
    </source>
</evidence>
<evidence type="ECO:0000256" key="9">
    <source>
        <dbReference type="ARBA" id="ARBA00023239"/>
    </source>
</evidence>
<proteinExistence type="inferred from homology"/>
<dbReference type="GO" id="GO:0003941">
    <property type="term" value="F:L-serine ammonia-lyase activity"/>
    <property type="evidence" value="ECO:0007669"/>
    <property type="project" value="TreeGrafter"/>
</dbReference>
<keyword evidence="8 12" id="KW-0663">Pyridoxal phosphate</keyword>
<evidence type="ECO:0000256" key="4">
    <source>
        <dbReference type="ARBA" id="ARBA00013028"/>
    </source>
</evidence>
<evidence type="ECO:0000256" key="14">
    <source>
        <dbReference type="PIRSR" id="PIRSR038945-2"/>
    </source>
</evidence>
<dbReference type="Pfam" id="PF00291">
    <property type="entry name" value="PALP"/>
    <property type="match status" value="1"/>
</dbReference>
<feature type="binding site" evidence="13">
    <location>
        <position position="130"/>
    </location>
    <ligand>
        <name>pyridoxal 5'-phosphate</name>
        <dbReference type="ChEBI" id="CHEBI:597326"/>
    </ligand>
</feature>
<evidence type="ECO:0000259" key="15">
    <source>
        <dbReference type="Pfam" id="PF00291"/>
    </source>
</evidence>
<name>A0AA97I5A4_9EURY</name>
<evidence type="ECO:0000256" key="6">
    <source>
        <dbReference type="ARBA" id="ARBA00022605"/>
    </source>
</evidence>
<dbReference type="InterPro" id="IPR000634">
    <property type="entry name" value="Ser/Thr_deHydtase_PyrdxlP-BS"/>
</dbReference>
<comment type="similarity">
    <text evidence="3 12">Belongs to the threonine synthase family.</text>
</comment>
<dbReference type="RefSeq" id="WP_317136713.1">
    <property type="nucleotide sequence ID" value="NZ_CP043875.1"/>
</dbReference>
<keyword evidence="9 12" id="KW-0456">Lyase</keyword>
<dbReference type="GO" id="GO:0009097">
    <property type="term" value="P:isoleucine biosynthetic process"/>
    <property type="evidence" value="ECO:0007669"/>
    <property type="project" value="TreeGrafter"/>
</dbReference>
<dbReference type="InterPro" id="IPR004450">
    <property type="entry name" value="Thr_synthase-like"/>
</dbReference>
<dbReference type="GO" id="GO:0006565">
    <property type="term" value="P:L-serine catabolic process"/>
    <property type="evidence" value="ECO:0007669"/>
    <property type="project" value="TreeGrafter"/>
</dbReference>
<protein>
    <recommendedName>
        <fullName evidence="5 11">Threonine synthase</fullName>
        <ecNumber evidence="4 11">4.2.3.1</ecNumber>
    </recommendedName>
</protein>
<evidence type="ECO:0000256" key="1">
    <source>
        <dbReference type="ARBA" id="ARBA00001933"/>
    </source>
</evidence>
<dbReference type="KEGG" id="mefw:F1737_11465"/>
<dbReference type="InterPro" id="IPR001926">
    <property type="entry name" value="TrpB-like_PALP"/>
</dbReference>
<comment type="function">
    <text evidence="12">Catalyzes the gamma-elimination of phosphate from L-phosphohomoserine and the beta-addition of water to produce L-threonine.</text>
</comment>
<dbReference type="Gene3D" id="3.40.50.1100">
    <property type="match status" value="2"/>
</dbReference>
<dbReference type="PANTHER" id="PTHR48078">
    <property type="entry name" value="THREONINE DEHYDRATASE, MITOCHONDRIAL-RELATED"/>
    <property type="match status" value="1"/>
</dbReference>
<dbReference type="InterPro" id="IPR036052">
    <property type="entry name" value="TrpB-like_PALP_sf"/>
</dbReference>
<feature type="binding site" evidence="13">
    <location>
        <position position="368"/>
    </location>
    <ligand>
        <name>pyridoxal 5'-phosphate</name>
        <dbReference type="ChEBI" id="CHEBI:597326"/>
    </ligand>
</feature>
<feature type="binding site" evidence="13">
    <location>
        <begin position="230"/>
        <end position="234"/>
    </location>
    <ligand>
        <name>pyridoxal 5'-phosphate</name>
        <dbReference type="ChEBI" id="CHEBI:597326"/>
    </ligand>
</feature>
<evidence type="ECO:0000256" key="10">
    <source>
        <dbReference type="ARBA" id="ARBA00049144"/>
    </source>
</evidence>
<reference evidence="16 17" key="1">
    <citation type="submission" date="2019-09" db="EMBL/GenBank/DDBJ databases">
        <title>The complete genome of Methanoplanus sp. FWC-SCC4.</title>
        <authorList>
            <person name="Chen S.-C."/>
            <person name="Zhou Y.-Z."/>
            <person name="Lai M.-C."/>
        </authorList>
    </citation>
    <scope>NUCLEOTIDE SEQUENCE [LARGE SCALE GENOMIC DNA]</scope>
    <source>
        <strain evidence="16 17">FWC-SCC4</strain>
    </source>
</reference>
<dbReference type="GeneID" id="85230797"/>
<dbReference type="GO" id="GO:0004795">
    <property type="term" value="F:threonine synthase activity"/>
    <property type="evidence" value="ECO:0007669"/>
    <property type="project" value="UniProtKB-UniRule"/>
</dbReference>
<evidence type="ECO:0000256" key="11">
    <source>
        <dbReference type="NCBIfam" id="TIGR00260"/>
    </source>
</evidence>
<sequence length="400" mass="42896">MFRLVCVNCGADYNQNEIIYHCPKCGHLLTVEYDMDTIDISRAEWDKRPLRLWRYKELLPVAGEPVSLQEGGTPLYHLKTIGKELGLKELYAKHEGMNPSGSFKDRGMTVGVSMAIQLGMKTVACASTGNTSASLAVYAAKAGIPAVVLLPAGKVALGKVAQALMHGAKVIAIRGNFDKALEMVHDLCINEGLYLLNSVNPYRLEGQKTIGFEAVDQLGGVPDRFVLPVGNAGNISAVYKGLLELQNLGFIDSLPMMTGIQAEGASPVVDAIHNKREVLVPEANPETVATAIRIGAPVNAEKALRAIRETNGTAIAVTDEEILAMQRSLARKEGIGVEPASAASVAGIKKLAEEGLIDKDERIVCVVTGHLLKDPEAVIKQCEPPTEIDANLESLLSVLR</sequence>
<accession>A0AA97I5A4</accession>
<dbReference type="GO" id="GO:0004794">
    <property type="term" value="F:threonine deaminase activity"/>
    <property type="evidence" value="ECO:0007669"/>
    <property type="project" value="TreeGrafter"/>
</dbReference>
<keyword evidence="7 12" id="KW-0791">Threonine biosynthesis</keyword>
<dbReference type="FunFam" id="3.40.50.1100:FF:000014">
    <property type="entry name" value="Threonine synthase"/>
    <property type="match status" value="1"/>
</dbReference>
<evidence type="ECO:0000313" key="16">
    <source>
        <dbReference type="EMBL" id="WOF17249.1"/>
    </source>
</evidence>
<comment type="pathway">
    <text evidence="2 12">Amino-acid biosynthesis; L-threonine biosynthesis; L-threonine from L-aspartate: step 5/5.</text>
</comment>
<dbReference type="Proteomes" id="UP001301797">
    <property type="component" value="Chromosome"/>
</dbReference>
<keyword evidence="17" id="KW-1185">Reference proteome</keyword>
<evidence type="ECO:0000256" key="2">
    <source>
        <dbReference type="ARBA" id="ARBA00004979"/>
    </source>
</evidence>
<comment type="cofactor">
    <cofactor evidence="1 12 13">
        <name>pyridoxal 5'-phosphate</name>
        <dbReference type="ChEBI" id="CHEBI:597326"/>
    </cofactor>
</comment>
<organism evidence="16 17">
    <name type="scientific">Methanochimaera problematica</name>
    <dbReference type="NCBI Taxonomy" id="2609417"/>
    <lineage>
        <taxon>Archaea</taxon>
        <taxon>Methanobacteriati</taxon>
        <taxon>Methanobacteriota</taxon>
        <taxon>Stenosarchaea group</taxon>
        <taxon>Methanomicrobia</taxon>
        <taxon>Methanomicrobiales</taxon>
        <taxon>Methanomicrobiaceae</taxon>
        <taxon>Methanochimaera</taxon>
    </lineage>
</organism>
<dbReference type="NCBIfam" id="NF006050">
    <property type="entry name" value="PRK08197.1"/>
    <property type="match status" value="1"/>
</dbReference>
<dbReference type="PANTHER" id="PTHR48078:SF6">
    <property type="entry name" value="L-THREONINE DEHYDRATASE CATABOLIC TDCB"/>
    <property type="match status" value="1"/>
</dbReference>
<comment type="catalytic activity">
    <reaction evidence="10 12">
        <text>O-phospho-L-homoserine + H2O = L-threonine + phosphate</text>
        <dbReference type="Rhea" id="RHEA:10840"/>
        <dbReference type="ChEBI" id="CHEBI:15377"/>
        <dbReference type="ChEBI" id="CHEBI:43474"/>
        <dbReference type="ChEBI" id="CHEBI:57590"/>
        <dbReference type="ChEBI" id="CHEBI:57926"/>
        <dbReference type="EC" id="4.2.3.1"/>
    </reaction>
</comment>
<dbReference type="GO" id="GO:0009088">
    <property type="term" value="P:threonine biosynthetic process"/>
    <property type="evidence" value="ECO:0007669"/>
    <property type="project" value="UniProtKB-UniRule"/>
</dbReference>
<evidence type="ECO:0000256" key="12">
    <source>
        <dbReference type="PIRNR" id="PIRNR038945"/>
    </source>
</evidence>
<dbReference type="EC" id="4.2.3.1" evidence="4 11"/>
<dbReference type="CDD" id="cd01563">
    <property type="entry name" value="Thr-synth_1"/>
    <property type="match status" value="1"/>
</dbReference>
<evidence type="ECO:0000256" key="8">
    <source>
        <dbReference type="ARBA" id="ARBA00022898"/>
    </source>
</evidence>
<dbReference type="PIRSF" id="PIRSF038945">
    <property type="entry name" value="Thr_synthase"/>
    <property type="match status" value="1"/>
</dbReference>
<keyword evidence="6 12" id="KW-0028">Amino-acid biosynthesis</keyword>
<evidence type="ECO:0000313" key="17">
    <source>
        <dbReference type="Proteomes" id="UP001301797"/>
    </source>
</evidence>
<dbReference type="InterPro" id="IPR050147">
    <property type="entry name" value="Ser/Thr_Dehydratase"/>
</dbReference>
<dbReference type="PROSITE" id="PS00165">
    <property type="entry name" value="DEHYDRATASE_SER_THR"/>
    <property type="match status" value="1"/>
</dbReference>
<evidence type="ECO:0000256" key="7">
    <source>
        <dbReference type="ARBA" id="ARBA00022697"/>
    </source>
</evidence>
<evidence type="ECO:0000256" key="13">
    <source>
        <dbReference type="PIRSR" id="PIRSR038945-1"/>
    </source>
</evidence>
<feature type="modified residue" description="N6-(pyridoxal phosphate)lysine" evidence="14">
    <location>
        <position position="104"/>
    </location>
</feature>
<dbReference type="EMBL" id="CP043875">
    <property type="protein sequence ID" value="WOF17249.1"/>
    <property type="molecule type" value="Genomic_DNA"/>
</dbReference>
<dbReference type="SUPFAM" id="SSF53686">
    <property type="entry name" value="Tryptophan synthase beta subunit-like PLP-dependent enzymes"/>
    <property type="match status" value="1"/>
</dbReference>
<dbReference type="GO" id="GO:0006567">
    <property type="term" value="P:L-threonine catabolic process"/>
    <property type="evidence" value="ECO:0007669"/>
    <property type="project" value="TreeGrafter"/>
</dbReference>
<evidence type="ECO:0000256" key="3">
    <source>
        <dbReference type="ARBA" id="ARBA00005517"/>
    </source>
</evidence>
<dbReference type="InterPro" id="IPR026260">
    <property type="entry name" value="Thr_Synthase_bac/arc"/>
</dbReference>
<dbReference type="NCBIfam" id="TIGR00260">
    <property type="entry name" value="thrC"/>
    <property type="match status" value="1"/>
</dbReference>
<feature type="domain" description="Tryptophan synthase beta chain-like PALP" evidence="15">
    <location>
        <begin position="66"/>
        <end position="369"/>
    </location>
</feature>
<dbReference type="AlphaFoldDB" id="A0AA97I5A4"/>
<gene>
    <name evidence="16" type="ORF">F1737_11465</name>
</gene>
<dbReference type="GO" id="GO:0030170">
    <property type="term" value="F:pyridoxal phosphate binding"/>
    <property type="evidence" value="ECO:0007669"/>
    <property type="project" value="InterPro"/>
</dbReference>